<sequence length="103" mass="12025">MKAFLSYPVTTRTAYYAVRSLHKPKSYYSTPFAGYFARHITCSCCKYTTKANNKVLETNVLPVYLITDIQAFYYATLMPSLQYYLDIQTVCVEFKQNLEYYSS</sequence>
<evidence type="ECO:0000313" key="1">
    <source>
        <dbReference type="EMBL" id="CAL8128616.1"/>
    </source>
</evidence>
<proteinExistence type="predicted"/>
<keyword evidence="2" id="KW-1185">Reference proteome</keyword>
<dbReference type="EMBL" id="CAXLJM020000075">
    <property type="protein sequence ID" value="CAL8128616.1"/>
    <property type="molecule type" value="Genomic_DNA"/>
</dbReference>
<comment type="caution">
    <text evidence="1">The sequence shown here is derived from an EMBL/GenBank/DDBJ whole genome shotgun (WGS) entry which is preliminary data.</text>
</comment>
<evidence type="ECO:0000313" key="2">
    <source>
        <dbReference type="Proteomes" id="UP001642540"/>
    </source>
</evidence>
<organism evidence="1 2">
    <name type="scientific">Orchesella dallaii</name>
    <dbReference type="NCBI Taxonomy" id="48710"/>
    <lineage>
        <taxon>Eukaryota</taxon>
        <taxon>Metazoa</taxon>
        <taxon>Ecdysozoa</taxon>
        <taxon>Arthropoda</taxon>
        <taxon>Hexapoda</taxon>
        <taxon>Collembola</taxon>
        <taxon>Entomobryomorpha</taxon>
        <taxon>Entomobryoidea</taxon>
        <taxon>Orchesellidae</taxon>
        <taxon>Orchesellinae</taxon>
        <taxon>Orchesella</taxon>
    </lineage>
</organism>
<reference evidence="1 2" key="1">
    <citation type="submission" date="2024-08" db="EMBL/GenBank/DDBJ databases">
        <authorList>
            <person name="Cucini C."/>
            <person name="Frati F."/>
        </authorList>
    </citation>
    <scope>NUCLEOTIDE SEQUENCE [LARGE SCALE GENOMIC DNA]</scope>
</reference>
<gene>
    <name evidence="1" type="ORF">ODALV1_LOCUS22384</name>
</gene>
<name>A0ABP1RHY1_9HEXA</name>
<protein>
    <submittedName>
        <fullName evidence="1">Uncharacterized protein</fullName>
    </submittedName>
</protein>
<dbReference type="Proteomes" id="UP001642540">
    <property type="component" value="Unassembled WGS sequence"/>
</dbReference>
<accession>A0ABP1RHY1</accession>